<dbReference type="Proteomes" id="UP001500968">
    <property type="component" value="Unassembled WGS sequence"/>
</dbReference>
<dbReference type="PANTHER" id="PTHR35149">
    <property type="entry name" value="SLL5132 PROTEIN"/>
    <property type="match status" value="1"/>
</dbReference>
<evidence type="ECO:0000259" key="2">
    <source>
        <dbReference type="Pfam" id="PF25202"/>
    </source>
</evidence>
<dbReference type="PANTHER" id="PTHR35149:SF2">
    <property type="entry name" value="DUF262 DOMAIN-CONTAINING PROTEIN"/>
    <property type="match status" value="1"/>
</dbReference>
<comment type="caution">
    <text evidence="3">The sequence shown here is derived from an EMBL/GenBank/DDBJ whole genome shotgun (WGS) entry which is preliminary data.</text>
</comment>
<proteinExistence type="predicted"/>
<dbReference type="Pfam" id="PF25202">
    <property type="entry name" value="DUF7834"/>
    <property type="match status" value="1"/>
</dbReference>
<dbReference type="Pfam" id="PF03235">
    <property type="entry name" value="GmrSD_N"/>
    <property type="match status" value="1"/>
</dbReference>
<evidence type="ECO:0000313" key="3">
    <source>
        <dbReference type="EMBL" id="GAA4026386.1"/>
    </source>
</evidence>
<evidence type="ECO:0000313" key="4">
    <source>
        <dbReference type="Proteomes" id="UP001500968"/>
    </source>
</evidence>
<dbReference type="EMBL" id="BAABCR010000008">
    <property type="protein sequence ID" value="GAA4026386.1"/>
    <property type="molecule type" value="Genomic_DNA"/>
</dbReference>
<dbReference type="InterPro" id="IPR004919">
    <property type="entry name" value="GmrSD_N"/>
</dbReference>
<gene>
    <name evidence="3" type="ORF">GCM10022386_07240</name>
</gene>
<evidence type="ECO:0000259" key="1">
    <source>
        <dbReference type="Pfam" id="PF03235"/>
    </source>
</evidence>
<reference evidence="4" key="1">
    <citation type="journal article" date="2019" name="Int. J. Syst. Evol. Microbiol.">
        <title>The Global Catalogue of Microorganisms (GCM) 10K type strain sequencing project: providing services to taxonomists for standard genome sequencing and annotation.</title>
        <authorList>
            <consortium name="The Broad Institute Genomics Platform"/>
            <consortium name="The Broad Institute Genome Sequencing Center for Infectious Disease"/>
            <person name="Wu L."/>
            <person name="Ma J."/>
        </authorList>
    </citation>
    <scope>NUCLEOTIDE SEQUENCE [LARGE SCALE GENOMIC DNA]</scope>
    <source>
        <strain evidence="4">JCM 17064</strain>
    </source>
</reference>
<organism evidence="3 4">
    <name type="scientific">Flavobacterium cheonhonense</name>
    <dbReference type="NCBI Taxonomy" id="706185"/>
    <lineage>
        <taxon>Bacteria</taxon>
        <taxon>Pseudomonadati</taxon>
        <taxon>Bacteroidota</taxon>
        <taxon>Flavobacteriia</taxon>
        <taxon>Flavobacteriales</taxon>
        <taxon>Flavobacteriaceae</taxon>
        <taxon>Flavobacterium</taxon>
    </lineage>
</organism>
<feature type="domain" description="DUF7834" evidence="2">
    <location>
        <begin position="197"/>
        <end position="440"/>
    </location>
</feature>
<dbReference type="RefSeq" id="WP_324691821.1">
    <property type="nucleotide sequence ID" value="NZ_BAABCR010000008.1"/>
</dbReference>
<protein>
    <submittedName>
        <fullName evidence="3">DUF262 domain-containing protein</fullName>
    </submittedName>
</protein>
<feature type="domain" description="GmrSD restriction endonucleases N-terminal" evidence="1">
    <location>
        <begin position="18"/>
        <end position="184"/>
    </location>
</feature>
<dbReference type="InterPro" id="IPR057156">
    <property type="entry name" value="DUF7834"/>
</dbReference>
<sequence>MNLNNNLQNVEVQVYSFKEFFTSKAIYPVGIDSYQRPYVWNKSKIQELINDLEEYLKNPDGLQYYMGNILLHQNDIKQKLFIIDGQQRLTTICTLYYVLNEGLLNNGKMALEYHSPISAKNIINAKAIFDEIKADWKDKADFLFSNLQFTFIITLSEDLAFTFFDTQNNRGVKLNPTDLLKAYHLRAIGNAEYLNIQTNCALRWEKIQGSKTLFVQKKDFTAELFHQFLWRSRCWNGQKVIYREKDEDILNEFQKKSIKQLQPDTIPLYPNTNNTLATALQLQSQQQFTLYPAALEISNTSAFLPFTLRQPISEGLGFFLFAEKYADLVKIIFFDQTGINSEIKAVRTFYNQVLQHISLYLKELHLLAIVMYFDKFGSNRLLEFTLWFDHILGALRLEKYYIFKEASIKFLKETDNNIFDVISQSFRPEEVICFMRELKYVSLNLEIEKIYARTDLPDNGVRGDYKSNLFKYYSKQNFTGKSNWITNTFLNSKLQ</sequence>
<keyword evidence="4" id="KW-1185">Reference proteome</keyword>
<accession>A0ABP7TJ66</accession>
<name>A0ABP7TJ66_9FLAO</name>